<keyword evidence="3" id="KW-1185">Reference proteome</keyword>
<dbReference type="OrthoDB" id="18412at2759"/>
<feature type="region of interest" description="Disordered" evidence="1">
    <location>
        <begin position="38"/>
        <end position="66"/>
    </location>
</feature>
<accession>A0A9W9W4Z2</accession>
<protein>
    <submittedName>
        <fullName evidence="2">Uncharacterized protein</fullName>
    </submittedName>
</protein>
<dbReference type="GeneID" id="81367019"/>
<dbReference type="RefSeq" id="XP_056490773.1">
    <property type="nucleotide sequence ID" value="XM_056628039.1"/>
</dbReference>
<reference evidence="2" key="1">
    <citation type="submission" date="2022-12" db="EMBL/GenBank/DDBJ databases">
        <authorList>
            <person name="Petersen C."/>
        </authorList>
    </citation>
    <scope>NUCLEOTIDE SEQUENCE</scope>
    <source>
        <strain evidence="2">IBT 29677</strain>
    </source>
</reference>
<sequence length="182" mass="21109">MPGSCEVCSSEPSKYRYLLRAQATSPERIIYTNRYRTTRAKRRHKPRSNRWRRVRGDQSKPASIAASPELTELFRRHPNLRDQLHEIYQSTLEDEWVEWYTPPSRGRFNGRGGRGGRAPTRRSRGPWTSEKGFNRGVGRVRKFRQDCEEGSETGAGAEAFMRFWALVNNSQDCQPEQSRSSS</sequence>
<organism evidence="2 3">
    <name type="scientific">Penicillium cosmopolitanum</name>
    <dbReference type="NCBI Taxonomy" id="1131564"/>
    <lineage>
        <taxon>Eukaryota</taxon>
        <taxon>Fungi</taxon>
        <taxon>Dikarya</taxon>
        <taxon>Ascomycota</taxon>
        <taxon>Pezizomycotina</taxon>
        <taxon>Eurotiomycetes</taxon>
        <taxon>Eurotiomycetidae</taxon>
        <taxon>Eurotiales</taxon>
        <taxon>Aspergillaceae</taxon>
        <taxon>Penicillium</taxon>
    </lineage>
</organism>
<evidence type="ECO:0000313" key="2">
    <source>
        <dbReference type="EMBL" id="KAJ5403531.1"/>
    </source>
</evidence>
<comment type="caution">
    <text evidence="2">The sequence shown here is derived from an EMBL/GenBank/DDBJ whole genome shotgun (WGS) entry which is preliminary data.</text>
</comment>
<name>A0A9W9W4Z2_9EURO</name>
<evidence type="ECO:0000256" key="1">
    <source>
        <dbReference type="SAM" id="MobiDB-lite"/>
    </source>
</evidence>
<gene>
    <name evidence="2" type="ORF">N7509_003402</name>
</gene>
<dbReference type="AlphaFoldDB" id="A0A9W9W4Z2"/>
<dbReference type="EMBL" id="JAPZBU010000005">
    <property type="protein sequence ID" value="KAJ5403531.1"/>
    <property type="molecule type" value="Genomic_DNA"/>
</dbReference>
<proteinExistence type="predicted"/>
<evidence type="ECO:0000313" key="3">
    <source>
        <dbReference type="Proteomes" id="UP001147747"/>
    </source>
</evidence>
<feature type="region of interest" description="Disordered" evidence="1">
    <location>
        <begin position="107"/>
        <end position="133"/>
    </location>
</feature>
<reference evidence="2" key="2">
    <citation type="journal article" date="2023" name="IMA Fungus">
        <title>Comparative genomic study of the Penicillium genus elucidates a diverse pangenome and 15 lateral gene transfer events.</title>
        <authorList>
            <person name="Petersen C."/>
            <person name="Sorensen T."/>
            <person name="Nielsen M.R."/>
            <person name="Sondergaard T.E."/>
            <person name="Sorensen J.L."/>
            <person name="Fitzpatrick D.A."/>
            <person name="Frisvad J.C."/>
            <person name="Nielsen K.L."/>
        </authorList>
    </citation>
    <scope>NUCLEOTIDE SEQUENCE</scope>
    <source>
        <strain evidence="2">IBT 29677</strain>
    </source>
</reference>
<dbReference type="Proteomes" id="UP001147747">
    <property type="component" value="Unassembled WGS sequence"/>
</dbReference>
<feature type="compositionally biased region" description="Basic residues" evidence="1">
    <location>
        <begin position="38"/>
        <end position="53"/>
    </location>
</feature>